<dbReference type="RefSeq" id="WP_157475825.1">
    <property type="nucleotide sequence ID" value="NZ_CP046566.1"/>
</dbReference>
<reference evidence="1 2" key="1">
    <citation type="submission" date="2019-11" db="EMBL/GenBank/DDBJ databases">
        <authorList>
            <person name="Im W.T."/>
        </authorList>
    </citation>
    <scope>NUCLEOTIDE SEQUENCE [LARGE SCALE GENOMIC DNA]</scope>
    <source>
        <strain evidence="1 2">SB-02</strain>
    </source>
</reference>
<sequence length="382" mass="44217">MFKINPDFCYDNPLSFYFDASNFPNQELMNECYSFLESALYINELERPKFLNAVWFQCELIMNSHSFPDTFSIYFDKLQMDIRHQHSMLGFVLKWFGGYPCGSHMGKYEAALKIVEEKFLSLYPNESTPEKDFCLIDQNHPHDIMHVSAGQPADTIRPIQKGSSFAHRIAINFGDLPKFIIQKAIYGRFEYSRLLDIESYSKWRYEYMEFLKTIPKQYRLTTIKKGIEYGGKVLKYHQASCRNSGLCPLEESLTRRISIAEDLLEKSLLSNEDDISEQQSSSITSKEFTLARQVLATNYLLDYAGVKNVDITAKAKFIQFLTGKQLGAKSIHNTEIYKKLRNPFPANEAALTKDLQFIRKYFEELGLTPILAKINKELGSKE</sequence>
<dbReference type="Proteomes" id="UP000426027">
    <property type="component" value="Chromosome"/>
</dbReference>
<name>A0A6I6G9L0_9BACT</name>
<evidence type="ECO:0000313" key="1">
    <source>
        <dbReference type="EMBL" id="QGW26720.1"/>
    </source>
</evidence>
<dbReference type="KEGG" id="fls:GLV81_00115"/>
<dbReference type="AlphaFoldDB" id="A0A6I6G9L0"/>
<organism evidence="1 2">
    <name type="scientific">Phnomibacter ginsenosidimutans</name>
    <dbReference type="NCBI Taxonomy" id="2676868"/>
    <lineage>
        <taxon>Bacteria</taxon>
        <taxon>Pseudomonadati</taxon>
        <taxon>Bacteroidota</taxon>
        <taxon>Chitinophagia</taxon>
        <taxon>Chitinophagales</taxon>
        <taxon>Chitinophagaceae</taxon>
        <taxon>Phnomibacter</taxon>
    </lineage>
</organism>
<gene>
    <name evidence="1" type="ORF">GLV81_00115</name>
</gene>
<keyword evidence="2" id="KW-1185">Reference proteome</keyword>
<dbReference type="EMBL" id="CP046566">
    <property type="protein sequence ID" value="QGW26720.1"/>
    <property type="molecule type" value="Genomic_DNA"/>
</dbReference>
<proteinExistence type="predicted"/>
<evidence type="ECO:0000313" key="2">
    <source>
        <dbReference type="Proteomes" id="UP000426027"/>
    </source>
</evidence>
<accession>A0A6I6G9L0</accession>
<protein>
    <submittedName>
        <fullName evidence="1">Uncharacterized protein</fullName>
    </submittedName>
</protein>